<gene>
    <name evidence="1" type="ORF">POCULU_LOCUS10404</name>
</gene>
<dbReference type="Proteomes" id="UP000789572">
    <property type="component" value="Unassembled WGS sequence"/>
</dbReference>
<dbReference type="OrthoDB" id="10502532at2759"/>
<evidence type="ECO:0000313" key="1">
    <source>
        <dbReference type="EMBL" id="CAG8659913.1"/>
    </source>
</evidence>
<dbReference type="AlphaFoldDB" id="A0A9N9E406"/>
<comment type="caution">
    <text evidence="1">The sequence shown here is derived from an EMBL/GenBank/DDBJ whole genome shotgun (WGS) entry which is preliminary data.</text>
</comment>
<accession>A0A9N9E406</accession>
<proteinExistence type="predicted"/>
<organism evidence="1 2">
    <name type="scientific">Paraglomus occultum</name>
    <dbReference type="NCBI Taxonomy" id="144539"/>
    <lineage>
        <taxon>Eukaryota</taxon>
        <taxon>Fungi</taxon>
        <taxon>Fungi incertae sedis</taxon>
        <taxon>Mucoromycota</taxon>
        <taxon>Glomeromycotina</taxon>
        <taxon>Glomeromycetes</taxon>
        <taxon>Paraglomerales</taxon>
        <taxon>Paraglomeraceae</taxon>
        <taxon>Paraglomus</taxon>
    </lineage>
</organism>
<reference evidence="1" key="1">
    <citation type="submission" date="2021-06" db="EMBL/GenBank/DDBJ databases">
        <authorList>
            <person name="Kallberg Y."/>
            <person name="Tangrot J."/>
            <person name="Rosling A."/>
        </authorList>
    </citation>
    <scope>NUCLEOTIDE SEQUENCE</scope>
    <source>
        <strain evidence="1">IA702</strain>
    </source>
</reference>
<name>A0A9N9E406_9GLOM</name>
<evidence type="ECO:0000313" key="2">
    <source>
        <dbReference type="Proteomes" id="UP000789572"/>
    </source>
</evidence>
<feature type="non-terminal residue" evidence="1">
    <location>
        <position position="43"/>
    </location>
</feature>
<keyword evidence="2" id="KW-1185">Reference proteome</keyword>
<dbReference type="EMBL" id="CAJVPJ010005250">
    <property type="protein sequence ID" value="CAG8659913.1"/>
    <property type="molecule type" value="Genomic_DNA"/>
</dbReference>
<protein>
    <submittedName>
        <fullName evidence="1">5580_t:CDS:1</fullName>
    </submittedName>
</protein>
<sequence length="43" mass="4920">MYKLENELEDKENAVPLLINQINVDNIVASDYINIDARIEGTE</sequence>